<accession>W6AAU3</accession>
<keyword evidence="1" id="KW-1133">Transmembrane helix</keyword>
<dbReference type="AlphaFoldDB" id="W6AAU3"/>
<evidence type="ECO:0000256" key="1">
    <source>
        <dbReference type="SAM" id="Phobius"/>
    </source>
</evidence>
<keyword evidence="3" id="KW-1185">Reference proteome</keyword>
<dbReference type="KEGG" id="ssab:SSABA_v1c07290"/>
<feature type="transmembrane region" description="Helical" evidence="1">
    <location>
        <begin position="41"/>
        <end position="62"/>
    </location>
</feature>
<gene>
    <name evidence="2" type="ORF">SSABA_v1c07290</name>
</gene>
<name>W6AAU3_9MOLU</name>
<feature type="transmembrane region" description="Helical" evidence="1">
    <location>
        <begin position="74"/>
        <end position="97"/>
    </location>
</feature>
<evidence type="ECO:0000313" key="2">
    <source>
        <dbReference type="EMBL" id="AHI54131.1"/>
    </source>
</evidence>
<feature type="transmembrane region" description="Helical" evidence="1">
    <location>
        <begin position="117"/>
        <end position="140"/>
    </location>
</feature>
<organism evidence="2 3">
    <name type="scientific">Spiroplasma sabaudiense Ar-1343</name>
    <dbReference type="NCBI Taxonomy" id="1276257"/>
    <lineage>
        <taxon>Bacteria</taxon>
        <taxon>Bacillati</taxon>
        <taxon>Mycoplasmatota</taxon>
        <taxon>Mollicutes</taxon>
        <taxon>Entomoplasmatales</taxon>
        <taxon>Spiroplasmataceae</taxon>
        <taxon>Spiroplasma</taxon>
    </lineage>
</organism>
<dbReference type="STRING" id="1276257.SSABA_v1c07290"/>
<dbReference type="RefSeq" id="WP_025251269.1">
    <property type="nucleotide sequence ID" value="NZ_CP006934.1"/>
</dbReference>
<dbReference type="Proteomes" id="UP000019265">
    <property type="component" value="Chromosome"/>
</dbReference>
<proteinExistence type="predicted"/>
<sequence>MKLAKLKFIIKITTSICLLIYLLMVILFFPRIIATTFKNDFLIYLYGFSILTIILLSVIVPLKLWDFKVEKRNYYFTIIYLIAIFCTQIPMVGMLSYSLTSYSQWVGQDMATRLHLLVEAVLLFTSSILLILAITEIIILKKPQTIDVWDSIISEIEKRSILSAKNRKKEFNKVISKNK</sequence>
<dbReference type="EMBL" id="CP006934">
    <property type="protein sequence ID" value="AHI54131.1"/>
    <property type="molecule type" value="Genomic_DNA"/>
</dbReference>
<reference evidence="2 3" key="1">
    <citation type="journal article" date="2014" name="Genome Biol. Evol.">
        <title>Molecular evolution of the substrate utilization strategies and putative virulence factors in mosquito-associated Spiroplasma species.</title>
        <authorList>
            <person name="Chang T.H."/>
            <person name="Lo W.S."/>
            <person name="Ku C."/>
            <person name="Chen L.L."/>
            <person name="Kuo C.H."/>
        </authorList>
    </citation>
    <scope>NUCLEOTIDE SEQUENCE [LARGE SCALE GENOMIC DNA]</scope>
    <source>
        <strain evidence="2">Ar-1343</strain>
    </source>
</reference>
<dbReference type="PATRIC" id="fig|1276257.3.peg.741"/>
<dbReference type="OrthoDB" id="9887516at2"/>
<protein>
    <recommendedName>
        <fullName evidence="4">Transmembrane protein</fullName>
    </recommendedName>
</protein>
<evidence type="ECO:0000313" key="3">
    <source>
        <dbReference type="Proteomes" id="UP000019265"/>
    </source>
</evidence>
<dbReference type="HOGENOM" id="CLU_1502561_0_0_14"/>
<feature type="transmembrane region" description="Helical" evidence="1">
    <location>
        <begin position="12"/>
        <end position="29"/>
    </location>
</feature>
<evidence type="ECO:0008006" key="4">
    <source>
        <dbReference type="Google" id="ProtNLM"/>
    </source>
</evidence>
<keyword evidence="1" id="KW-0472">Membrane</keyword>
<keyword evidence="1" id="KW-0812">Transmembrane</keyword>